<dbReference type="KEGG" id="mcui:G8O30_03125"/>
<protein>
    <recommendedName>
        <fullName evidence="3">YhjD</fullName>
    </recommendedName>
</protein>
<gene>
    <name evidence="1" type="ORF">G8O30_03125</name>
</gene>
<accession>A0A7S8CA46</accession>
<evidence type="ECO:0000313" key="1">
    <source>
        <dbReference type="EMBL" id="QPC46018.1"/>
    </source>
</evidence>
<dbReference type="Proteomes" id="UP000593626">
    <property type="component" value="Chromosome"/>
</dbReference>
<dbReference type="AlphaFoldDB" id="A0A7S8CA46"/>
<evidence type="ECO:0008006" key="3">
    <source>
        <dbReference type="Google" id="ProtNLM"/>
    </source>
</evidence>
<dbReference type="EMBL" id="CP049742">
    <property type="protein sequence ID" value="QPC46018.1"/>
    <property type="molecule type" value="Genomic_DNA"/>
</dbReference>
<organism evidence="1 2">
    <name type="scientific">Mangrovibacillus cuniculi</name>
    <dbReference type="NCBI Taxonomy" id="2593652"/>
    <lineage>
        <taxon>Bacteria</taxon>
        <taxon>Bacillati</taxon>
        <taxon>Bacillota</taxon>
        <taxon>Bacilli</taxon>
        <taxon>Bacillales</taxon>
        <taxon>Bacillaceae</taxon>
        <taxon>Mangrovibacillus</taxon>
    </lineage>
</organism>
<name>A0A7S8CA46_9BACI</name>
<dbReference type="Pfam" id="PF26325">
    <property type="entry name" value="YhjD"/>
    <property type="match status" value="1"/>
</dbReference>
<reference evidence="1 2" key="1">
    <citation type="submission" date="2019-07" db="EMBL/GenBank/DDBJ databases">
        <title>Genome sequence of 2 isolates from Red Sea Mangroves.</title>
        <authorList>
            <person name="Sefrji F."/>
            <person name="Michoud G."/>
            <person name="Merlino G."/>
            <person name="Daffonchio D."/>
        </authorList>
    </citation>
    <scope>NUCLEOTIDE SEQUENCE [LARGE SCALE GENOMIC DNA]</scope>
    <source>
        <strain evidence="1 2">R1DC41</strain>
    </source>
</reference>
<dbReference type="RefSeq" id="WP_239673540.1">
    <property type="nucleotide sequence ID" value="NZ_CP049742.1"/>
</dbReference>
<keyword evidence="2" id="KW-1185">Reference proteome</keyword>
<evidence type="ECO:0000313" key="2">
    <source>
        <dbReference type="Proteomes" id="UP000593626"/>
    </source>
</evidence>
<dbReference type="InterPro" id="IPR058600">
    <property type="entry name" value="YhjD-like"/>
</dbReference>
<sequence>MTRLSQHDRDQLELAFYLPMVLTVLNRDRSILEASSLKLPNPYLTLIEETMKAVQRDLKKVRDYMREHQMKVEKLKSDDTFTSYLFLFRGYEEEHNYFNPRIRNKVEQLLREFLLHRTLPTMTIKDETGS</sequence>
<proteinExistence type="predicted"/>